<accession>A0A396ZY38</accession>
<evidence type="ECO:0000256" key="9">
    <source>
        <dbReference type="ARBA" id="ARBA00038316"/>
    </source>
</evidence>
<evidence type="ECO:0000256" key="8">
    <source>
        <dbReference type="ARBA" id="ARBA00023175"/>
    </source>
</evidence>
<dbReference type="Gene3D" id="3.40.50.300">
    <property type="entry name" value="P-loop containing nucleotide triphosphate hydrolases"/>
    <property type="match status" value="2"/>
</dbReference>
<evidence type="ECO:0000256" key="5">
    <source>
        <dbReference type="ARBA" id="ARBA00022806"/>
    </source>
</evidence>
<evidence type="ECO:0000256" key="6">
    <source>
        <dbReference type="ARBA" id="ARBA00022840"/>
    </source>
</evidence>
<dbReference type="PROSITE" id="PS51192">
    <property type="entry name" value="HELICASE_ATP_BIND_1"/>
    <property type="match status" value="1"/>
</dbReference>
<keyword evidence="6 11" id="KW-0067">ATP-binding</keyword>
<feature type="compositionally biased region" description="Pro residues" evidence="13">
    <location>
        <begin position="1"/>
        <end position="10"/>
    </location>
</feature>
<dbReference type="InterPro" id="IPR036961">
    <property type="entry name" value="Kinesin_motor_dom_sf"/>
</dbReference>
<dbReference type="SMART" id="SM00490">
    <property type="entry name" value="HELICc"/>
    <property type="match status" value="1"/>
</dbReference>
<feature type="compositionally biased region" description="Basic and acidic residues" evidence="13">
    <location>
        <begin position="919"/>
        <end position="931"/>
    </location>
</feature>
<evidence type="ECO:0000256" key="11">
    <source>
        <dbReference type="PROSITE-ProRule" id="PRU00283"/>
    </source>
</evidence>
<dbReference type="Pfam" id="PF00225">
    <property type="entry name" value="Kinesin"/>
    <property type="match status" value="1"/>
</dbReference>
<dbReference type="Proteomes" id="UP000265427">
    <property type="component" value="Unassembled WGS sequence"/>
</dbReference>
<dbReference type="InterPro" id="IPR001752">
    <property type="entry name" value="Kinesin_motor_dom"/>
</dbReference>
<dbReference type="Pfam" id="PF00270">
    <property type="entry name" value="DEAD"/>
    <property type="match status" value="1"/>
</dbReference>
<comment type="subcellular location">
    <subcellularLocation>
        <location evidence="1">Cytoplasm</location>
    </subcellularLocation>
</comment>
<evidence type="ECO:0000256" key="3">
    <source>
        <dbReference type="ARBA" id="ARBA00022741"/>
    </source>
</evidence>
<keyword evidence="8 11" id="KW-0505">Motor protein</keyword>
<reference evidence="17 18" key="1">
    <citation type="submission" date="2018-08" db="EMBL/GenBank/DDBJ databases">
        <title>Aphanomyces genome sequencing and annotation.</title>
        <authorList>
            <person name="Minardi D."/>
            <person name="Oidtmann B."/>
            <person name="Van Der Giezen M."/>
            <person name="Studholme D.J."/>
        </authorList>
    </citation>
    <scope>NUCLEOTIDE SEQUENCE [LARGE SCALE GENOMIC DNA]</scope>
    <source>
        <strain evidence="17 18">Kv</strain>
    </source>
</reference>
<sequence>MSYAAPPLPAPTSTNVHGDDDDWKRSLKAPEKDTRFQTEDVTNVKGFERPSPIQEEAVPIILAGRNVMARAKNGTGKTAAFIIPCLEKTDTTKNHIQVMILVPTRELALQTSAIVKEIGKHMGVECMVSTGGTSLKDDIMRLYNTVHILVGTPGRIMDLANKGVADLSQCSTVIMDEADKLLSPEFQPLLEQLVNHTAPGRQICLFSATFPVTVKSFKDKYIDNPYEINLMDELTLKGVSQFYAFVEERQKVHCLNTLFSKLDINQSIIFCNSVNRVELLAKKVTELGFSCFYIHAKMNQAHRNRVFHEFRNGATRHLVCSDLFTRGIDIQTVNVVINFDFPKNSETYLHRIGRSGRFGHLGLAINMITYEDRFNLYRIEQELGTEIRPIPPLVMPTSQTVPRPPHLRSGSHVNLSPLPSNHNSNNLREAFVVDSTAAASPKQRSTGQPSPKANHRGHTMPLSIQGGDHPFGPPRDSMANNHIHPETNADDTEEDTDAFKRAMWAGQANILVAVRLRPQLKHDRDRGEIVKVLGNKVVVVLDPGNHKDVVGKLRHRSREKRYAFDYVFAPSDGQATVYNNTTKFLIHGILQGFNATVFAYGCTGAGKTYTMLGTPDEPGIMALTLDDLFDHIEASQCKVPNLVQYRVTVSFLEVYNENIRDLLRSDHDQDTYLDLREDPVKGPVVADLSEIVASNAEEVMRLLRRGNKNRSQEATAANAVSSRSHAVLQVSVEQTEATPDTVTVLKVDPCCKKSRRVGIIMGLLRRGLRLLEGANINRSLLALGNCINALGEKANRGAFVPYRDSKLTRLLKDSLGGNCRTVMIANISMSVLSFEETVNTLKYHGILPSSSVHNAGSHHEAQRRYANRAKNIKTTVTRNVLNVNHHISEYVSLIANLRQEITNLKAQMTQQGIPSPSSHDLKGKGFKKDLDESNNSAGEGGGTATMREREEKDEDKAAAVDARVEFEEFDDEADMVVAKMEIGRLQDDIKDLSTEKGELTRKLRLTERVAEEFRAALEHTITNDEKRELLLMEYRIGKLELENMELEQTRTVQETISRGKDLTIEKLKLQLRVSIELFCIYLGLGIVSML</sequence>
<evidence type="ECO:0000256" key="7">
    <source>
        <dbReference type="ARBA" id="ARBA00023054"/>
    </source>
</evidence>
<feature type="domain" description="Helicase ATP-binding" evidence="15">
    <location>
        <begin position="58"/>
        <end position="228"/>
    </location>
</feature>
<evidence type="ECO:0000256" key="2">
    <source>
        <dbReference type="ARBA" id="ARBA00022701"/>
    </source>
</evidence>
<dbReference type="PROSITE" id="PS00039">
    <property type="entry name" value="DEAD_ATP_HELICASE"/>
    <property type="match status" value="1"/>
</dbReference>
<feature type="binding site" evidence="11">
    <location>
        <begin position="601"/>
        <end position="608"/>
    </location>
    <ligand>
        <name>ATP</name>
        <dbReference type="ChEBI" id="CHEBI:30616"/>
    </ligand>
</feature>
<comment type="similarity">
    <text evidence="11">Belongs to the TRAFAC class myosin-kinesin ATPase superfamily. Kinesin family.</text>
</comment>
<keyword evidence="4" id="KW-0378">Hydrolase</keyword>
<dbReference type="InterPro" id="IPR014001">
    <property type="entry name" value="Helicase_ATP-bd"/>
</dbReference>
<evidence type="ECO:0000256" key="4">
    <source>
        <dbReference type="ARBA" id="ARBA00022801"/>
    </source>
</evidence>
<proteinExistence type="inferred from homology"/>
<feature type="domain" description="Kinesin motor" evidence="14">
    <location>
        <begin position="509"/>
        <end position="850"/>
    </location>
</feature>
<dbReference type="GO" id="GO:0008017">
    <property type="term" value="F:microtubule binding"/>
    <property type="evidence" value="ECO:0007669"/>
    <property type="project" value="InterPro"/>
</dbReference>
<evidence type="ECO:0000259" key="15">
    <source>
        <dbReference type="PROSITE" id="PS51192"/>
    </source>
</evidence>
<dbReference type="GO" id="GO:0003777">
    <property type="term" value="F:microtubule motor activity"/>
    <property type="evidence" value="ECO:0007669"/>
    <property type="project" value="InterPro"/>
</dbReference>
<comment type="similarity">
    <text evidence="9">Belongs to the DEAD box helicase family. DDX6/DHH1 subfamily.</text>
</comment>
<dbReference type="GO" id="GO:0005524">
    <property type="term" value="F:ATP binding"/>
    <property type="evidence" value="ECO:0007669"/>
    <property type="project" value="UniProtKB-UniRule"/>
</dbReference>
<dbReference type="InterPro" id="IPR011545">
    <property type="entry name" value="DEAD/DEAH_box_helicase_dom"/>
</dbReference>
<feature type="region of interest" description="Disordered" evidence="13">
    <location>
        <begin position="1"/>
        <end position="35"/>
    </location>
</feature>
<organism evidence="17 18">
    <name type="scientific">Aphanomyces astaci</name>
    <name type="common">Crayfish plague agent</name>
    <dbReference type="NCBI Taxonomy" id="112090"/>
    <lineage>
        <taxon>Eukaryota</taxon>
        <taxon>Sar</taxon>
        <taxon>Stramenopiles</taxon>
        <taxon>Oomycota</taxon>
        <taxon>Saprolegniomycetes</taxon>
        <taxon>Saprolegniales</taxon>
        <taxon>Verrucalvaceae</taxon>
        <taxon>Aphanomyces</taxon>
    </lineage>
</organism>
<comment type="caution">
    <text evidence="17">The sequence shown here is derived from an EMBL/GenBank/DDBJ whole genome shotgun (WGS) entry which is preliminary data.</text>
</comment>
<feature type="compositionally biased region" description="Basic and acidic residues" evidence="13">
    <location>
        <begin position="946"/>
        <end position="956"/>
    </location>
</feature>
<dbReference type="SMART" id="SM00129">
    <property type="entry name" value="KISc"/>
    <property type="match status" value="1"/>
</dbReference>
<dbReference type="VEuPathDB" id="FungiDB:H257_06298"/>
<dbReference type="GO" id="GO:0007018">
    <property type="term" value="P:microtubule-based movement"/>
    <property type="evidence" value="ECO:0007669"/>
    <property type="project" value="InterPro"/>
</dbReference>
<dbReference type="Gene3D" id="3.40.850.10">
    <property type="entry name" value="Kinesin motor domain"/>
    <property type="match status" value="1"/>
</dbReference>
<keyword evidence="5" id="KW-0347">Helicase</keyword>
<dbReference type="InterPro" id="IPR000629">
    <property type="entry name" value="RNA-helicase_DEAD-box_CS"/>
</dbReference>
<dbReference type="GO" id="GO:0003676">
    <property type="term" value="F:nucleic acid binding"/>
    <property type="evidence" value="ECO:0007669"/>
    <property type="project" value="InterPro"/>
</dbReference>
<dbReference type="Pfam" id="PF00271">
    <property type="entry name" value="Helicase_C"/>
    <property type="match status" value="1"/>
</dbReference>
<keyword evidence="3 11" id="KW-0547">Nucleotide-binding</keyword>
<dbReference type="PROSITE" id="PS51194">
    <property type="entry name" value="HELICASE_CTER"/>
    <property type="match status" value="1"/>
</dbReference>
<feature type="coiled-coil region" evidence="12">
    <location>
        <begin position="975"/>
        <end position="1002"/>
    </location>
</feature>
<feature type="region of interest" description="Disordered" evidence="13">
    <location>
        <begin position="435"/>
        <end position="460"/>
    </location>
</feature>
<keyword evidence="7 12" id="KW-0175">Coiled coil</keyword>
<dbReference type="SUPFAM" id="SSF52540">
    <property type="entry name" value="P-loop containing nucleoside triphosphate hydrolases"/>
    <property type="match status" value="2"/>
</dbReference>
<evidence type="ECO:0000259" key="14">
    <source>
        <dbReference type="PROSITE" id="PS50067"/>
    </source>
</evidence>
<evidence type="ECO:0000259" key="16">
    <source>
        <dbReference type="PROSITE" id="PS51194"/>
    </source>
</evidence>
<feature type="compositionally biased region" description="Polar residues" evidence="13">
    <location>
        <begin position="442"/>
        <end position="451"/>
    </location>
</feature>
<dbReference type="EMBL" id="QUSZ01008402">
    <property type="protein sequence ID" value="RHY00470.1"/>
    <property type="molecule type" value="Genomic_DNA"/>
</dbReference>
<dbReference type="CDD" id="cd18787">
    <property type="entry name" value="SF2_C_DEAD"/>
    <property type="match status" value="1"/>
</dbReference>
<dbReference type="AlphaFoldDB" id="A0A396ZY38"/>
<dbReference type="PROSITE" id="PS50067">
    <property type="entry name" value="KINESIN_MOTOR_2"/>
    <property type="match status" value="1"/>
</dbReference>
<dbReference type="InterPro" id="IPR001650">
    <property type="entry name" value="Helicase_C-like"/>
</dbReference>
<dbReference type="FunFam" id="3.40.850.10:FF:000056">
    <property type="entry name" value="Kinesin-like protein"/>
    <property type="match status" value="1"/>
</dbReference>
<dbReference type="VEuPathDB" id="FungiDB:H257_06297"/>
<dbReference type="GO" id="GO:0016787">
    <property type="term" value="F:hydrolase activity"/>
    <property type="evidence" value="ECO:0007669"/>
    <property type="project" value="UniProtKB-KW"/>
</dbReference>
<feature type="region of interest" description="Disordered" evidence="13">
    <location>
        <begin position="910"/>
        <end position="956"/>
    </location>
</feature>
<protein>
    <recommendedName>
        <fullName evidence="10">Kinesin-like protein KIN-8B</fullName>
    </recommendedName>
</protein>
<feature type="domain" description="Helicase C-terminal" evidence="16">
    <location>
        <begin position="238"/>
        <end position="398"/>
    </location>
</feature>
<dbReference type="PANTHER" id="PTHR47960">
    <property type="entry name" value="DEAD-BOX ATP-DEPENDENT RNA HELICASE 50"/>
    <property type="match status" value="1"/>
</dbReference>
<evidence type="ECO:0000256" key="1">
    <source>
        <dbReference type="ARBA" id="ARBA00004496"/>
    </source>
</evidence>
<evidence type="ECO:0000256" key="13">
    <source>
        <dbReference type="SAM" id="MobiDB-lite"/>
    </source>
</evidence>
<dbReference type="GO" id="GO:0005737">
    <property type="term" value="C:cytoplasm"/>
    <property type="evidence" value="ECO:0007669"/>
    <property type="project" value="UniProtKB-SubCell"/>
</dbReference>
<dbReference type="GO" id="GO:0005874">
    <property type="term" value="C:microtubule"/>
    <property type="evidence" value="ECO:0007669"/>
    <property type="project" value="UniProtKB-KW"/>
</dbReference>
<evidence type="ECO:0000313" key="18">
    <source>
        <dbReference type="Proteomes" id="UP000265427"/>
    </source>
</evidence>
<dbReference type="SMART" id="SM00487">
    <property type="entry name" value="DEXDc"/>
    <property type="match status" value="1"/>
</dbReference>
<dbReference type="InterPro" id="IPR027417">
    <property type="entry name" value="P-loop_NTPase"/>
</dbReference>
<keyword evidence="2" id="KW-0493">Microtubule</keyword>
<evidence type="ECO:0000256" key="12">
    <source>
        <dbReference type="SAM" id="Coils"/>
    </source>
</evidence>
<feature type="compositionally biased region" description="Basic and acidic residues" evidence="13">
    <location>
        <begin position="22"/>
        <end position="35"/>
    </location>
</feature>
<dbReference type="GO" id="GO:0004386">
    <property type="term" value="F:helicase activity"/>
    <property type="evidence" value="ECO:0007669"/>
    <property type="project" value="UniProtKB-KW"/>
</dbReference>
<dbReference type="PRINTS" id="PR00380">
    <property type="entry name" value="KINESINHEAVY"/>
</dbReference>
<gene>
    <name evidence="17" type="ORF">DYB36_008056</name>
</gene>
<evidence type="ECO:0000256" key="10">
    <source>
        <dbReference type="ARBA" id="ARBA00068376"/>
    </source>
</evidence>
<evidence type="ECO:0000313" key="17">
    <source>
        <dbReference type="EMBL" id="RHY00470.1"/>
    </source>
</evidence>
<dbReference type="CDD" id="cd17940">
    <property type="entry name" value="DEADc_DDX6"/>
    <property type="match status" value="1"/>
</dbReference>
<name>A0A396ZY38_APHAT</name>